<gene>
    <name evidence="2" type="ORF">JF539_05915</name>
</gene>
<reference evidence="2" key="1">
    <citation type="submission" date="2020-12" db="EMBL/GenBank/DDBJ databases">
        <title>Oil enriched cultivation method for isolating marine PHA-producing bacteria.</title>
        <authorList>
            <person name="Zheng W."/>
            <person name="Yu S."/>
            <person name="Huang Y."/>
        </authorList>
    </citation>
    <scope>NUCLEOTIDE SEQUENCE</scope>
    <source>
        <strain evidence="2">SY-2-12</strain>
    </source>
</reference>
<evidence type="ECO:0000313" key="3">
    <source>
        <dbReference type="Proteomes" id="UP000664096"/>
    </source>
</evidence>
<dbReference type="SUPFAM" id="SSF53448">
    <property type="entry name" value="Nucleotide-diphospho-sugar transferases"/>
    <property type="match status" value="1"/>
</dbReference>
<dbReference type="Gene3D" id="3.90.550.10">
    <property type="entry name" value="Spore Coat Polysaccharide Biosynthesis Protein SpsA, Chain A"/>
    <property type="match status" value="1"/>
</dbReference>
<feature type="domain" description="Glycosyltransferase 2-like" evidence="1">
    <location>
        <begin position="9"/>
        <end position="157"/>
    </location>
</feature>
<comment type="caution">
    <text evidence="2">The sequence shown here is derived from an EMBL/GenBank/DDBJ whole genome shotgun (WGS) entry which is preliminary data.</text>
</comment>
<organism evidence="2 3">
    <name type="scientific">Roseibium aggregatum</name>
    <dbReference type="NCBI Taxonomy" id="187304"/>
    <lineage>
        <taxon>Bacteria</taxon>
        <taxon>Pseudomonadati</taxon>
        <taxon>Pseudomonadota</taxon>
        <taxon>Alphaproteobacteria</taxon>
        <taxon>Hyphomicrobiales</taxon>
        <taxon>Stappiaceae</taxon>
        <taxon>Roseibium</taxon>
    </lineage>
</organism>
<accession>A0A939J2T2</accession>
<sequence>MQRDMAPLSVIIISYNTADLTLQALKTLYDTTLNTEFSVIVFDNNSNDGSADRIEAEFPQATLIRNSENIGFAAGNNEAIKHSNSEWLLLLNPDTECKEGAVDNLMAFASANPGAGIYGGRTVFADGSLNPTSCWRFMSLWSLFTQAIGLSRIFKNSDKINWEAYGGWKRDSVREIEIVTGCFFLTRRDLWESLQGFDTDFFMYAEEADYCYRAREQGLKGLFTPEATILHYGGASEPVRSDKMVRLLKAKVHFLRKHWPRHQAGAGEWLFRLHVLVRFFCFSVLSLFKRSPSTQASRKVWSDIWTRRREWLTN</sequence>
<dbReference type="Pfam" id="PF00535">
    <property type="entry name" value="Glycos_transf_2"/>
    <property type="match status" value="1"/>
</dbReference>
<dbReference type="AlphaFoldDB" id="A0A939J2T2"/>
<evidence type="ECO:0000259" key="1">
    <source>
        <dbReference type="Pfam" id="PF00535"/>
    </source>
</evidence>
<dbReference type="EMBL" id="JAEKJZ010000001">
    <property type="protein sequence ID" value="MBN9669867.1"/>
    <property type="molecule type" value="Genomic_DNA"/>
</dbReference>
<dbReference type="PANTHER" id="PTHR43179:SF7">
    <property type="entry name" value="RHAMNOSYLTRANSFERASE WBBL"/>
    <property type="match status" value="1"/>
</dbReference>
<dbReference type="InterPro" id="IPR029044">
    <property type="entry name" value="Nucleotide-diphossugar_trans"/>
</dbReference>
<dbReference type="CDD" id="cd04186">
    <property type="entry name" value="GT_2_like_c"/>
    <property type="match status" value="1"/>
</dbReference>
<dbReference type="PANTHER" id="PTHR43179">
    <property type="entry name" value="RHAMNOSYLTRANSFERASE WBBL"/>
    <property type="match status" value="1"/>
</dbReference>
<name>A0A939J2T2_9HYPH</name>
<protein>
    <submittedName>
        <fullName evidence="2">Glycosyltransferase family 2 protein</fullName>
    </submittedName>
</protein>
<dbReference type="Proteomes" id="UP000664096">
    <property type="component" value="Unassembled WGS sequence"/>
</dbReference>
<evidence type="ECO:0000313" key="2">
    <source>
        <dbReference type="EMBL" id="MBN9669867.1"/>
    </source>
</evidence>
<dbReference type="RefSeq" id="WP_207139400.1">
    <property type="nucleotide sequence ID" value="NZ_JAEKJZ010000001.1"/>
</dbReference>
<dbReference type="InterPro" id="IPR001173">
    <property type="entry name" value="Glyco_trans_2-like"/>
</dbReference>
<proteinExistence type="predicted"/>